<feature type="region of interest" description="Disordered" evidence="6">
    <location>
        <begin position="538"/>
        <end position="609"/>
    </location>
</feature>
<dbReference type="Proteomes" id="UP000319801">
    <property type="component" value="Unassembled WGS sequence"/>
</dbReference>
<keyword evidence="4" id="KW-0496">Mitochondrion</keyword>
<feature type="compositionally biased region" description="Acidic residues" evidence="6">
    <location>
        <begin position="538"/>
        <end position="547"/>
    </location>
</feature>
<feature type="compositionally biased region" description="Polar residues" evidence="6">
    <location>
        <begin position="570"/>
        <end position="580"/>
    </location>
</feature>
<evidence type="ECO:0000259" key="7">
    <source>
        <dbReference type="SMART" id="SM01423"/>
    </source>
</evidence>
<feature type="region of interest" description="Disordered" evidence="6">
    <location>
        <begin position="710"/>
        <end position="756"/>
    </location>
</feature>
<organism evidence="9 10">
    <name type="scientific">Bagarius yarrelli</name>
    <name type="common">Goonch</name>
    <name type="synonym">Bagrus yarrelli</name>
    <dbReference type="NCBI Taxonomy" id="175774"/>
    <lineage>
        <taxon>Eukaryota</taxon>
        <taxon>Metazoa</taxon>
        <taxon>Chordata</taxon>
        <taxon>Craniata</taxon>
        <taxon>Vertebrata</taxon>
        <taxon>Euteleostomi</taxon>
        <taxon>Actinopterygii</taxon>
        <taxon>Neopterygii</taxon>
        <taxon>Teleostei</taxon>
        <taxon>Ostariophysi</taxon>
        <taxon>Siluriformes</taxon>
        <taxon>Sisoridae</taxon>
        <taxon>Sisorinae</taxon>
        <taxon>Bagarius</taxon>
    </lineage>
</organism>
<gene>
    <name evidence="9" type="ORF">Baya_4461</name>
</gene>
<evidence type="ECO:0000256" key="1">
    <source>
        <dbReference type="ARBA" id="ARBA00004173"/>
    </source>
</evidence>
<evidence type="ECO:0000259" key="8">
    <source>
        <dbReference type="SMART" id="SM01424"/>
    </source>
</evidence>
<dbReference type="PANTHER" id="PTHR15751:SF11">
    <property type="entry name" value="TRAFFICKING KINESIN-BINDING PROTEIN 1"/>
    <property type="match status" value="1"/>
</dbReference>
<feature type="compositionally biased region" description="Polar residues" evidence="6">
    <location>
        <begin position="374"/>
        <end position="388"/>
    </location>
</feature>
<feature type="compositionally biased region" description="Low complexity" evidence="6">
    <location>
        <begin position="344"/>
        <end position="360"/>
    </location>
</feature>
<keyword evidence="10" id="KW-1185">Reference proteome</keyword>
<feature type="domain" description="HAP1 N-terminal" evidence="8">
    <location>
        <begin position="10"/>
        <end position="268"/>
    </location>
</feature>
<name>A0A556TQ83_BAGYA</name>
<protein>
    <submittedName>
        <fullName evidence="9">Trafficking kinesin-binding protein 1</fullName>
    </submittedName>
</protein>
<comment type="subcellular location">
    <subcellularLocation>
        <location evidence="1">Mitochondrion</location>
    </subcellularLocation>
</comment>
<dbReference type="Pfam" id="PF04849">
    <property type="entry name" value="HAP1_N"/>
    <property type="match status" value="1"/>
</dbReference>
<feature type="domain" description="Trafficking kinesin-binding protein C-terminal" evidence="7">
    <location>
        <begin position="330"/>
        <end position="497"/>
    </location>
</feature>
<dbReference type="AlphaFoldDB" id="A0A556TQ83"/>
<sequence>MELPPQNLDEERYEYDASEVLDYSALSSFTDSHCADDEQEDEELYTLEEVLCAERVGQMTKTYNDIDAVTRLLEEVSQLRHDLSMKDELLQFYTSAAEESEGESVTSTPIPRNDSSLSVPTYFPLDSLQKKLKDLEEENIVLRSEACHLETETISYEEKEQQLVNDCVKELRDANLQLSALAEELAKKTEDASRQQEEITHLLSQIVDLQKKVKCYAVENEELTQHLGAAKDAQRQLTAELRELEDKFAECMEMLHEAQEELKNFRNKTVPQSTPRRFHSLGFFPMDSLAAEIEGTMRKEIQMSDPEVEDQRLHPKRVFQTVRNINHVVRQRSQCPSPMNIPGSNQTSSVNSRRSSCLSTPRSSVYGGEGVMDNRTNSMMMESPTSQECSEDVNKKPGTPGTPGSHDLEAALRRLSLRRDNYLSERRFFEEERERKLLALAEEKKEPFVDSDGEGGGSITHADSILSLGTLHSVYSVYSSRSYLPEKLQIVKPLEGSATLHAWQQLAQPNLGGILDARPGVVTKGFRHLHLDLEEEYTFTDLEEDEPGERTHPTLPTSGISSLPSSPSSNLHRQGEQQQAETREAVPELQETGGDVQEEVEEEEKERASVHFPGKCMSHTNSTYTFTTCRILHPSDELTRVTPSVMAAGPSLAPCVNSVHSTPGSIPCTPRRLSLAESFTNLRDHTKTTSTSLGLVRLLQENGISAAVYNPHSWDRAEKTPDKSTFTTAPGPDTMPSTPPNSPTQSKSSSPVLPIDFSPSDPPYENFLASRPASSILKEMRGAEAKMHPDSQCQTEMSIHNLRLVDKVKCFSIGSKAVTPGPSLGLATPSFVTQTGLPSPIAGLTGMRRNRSYPVMTHRGVRVFITVMEFSFLRAFATGTL</sequence>
<evidence type="ECO:0000256" key="4">
    <source>
        <dbReference type="ARBA" id="ARBA00023128"/>
    </source>
</evidence>
<dbReference type="InterPro" id="IPR006933">
    <property type="entry name" value="HAP1_N"/>
</dbReference>
<proteinExistence type="inferred from homology"/>
<dbReference type="GO" id="GO:0050811">
    <property type="term" value="F:GABA receptor binding"/>
    <property type="evidence" value="ECO:0007669"/>
    <property type="project" value="TreeGrafter"/>
</dbReference>
<feature type="coiled-coil region" evidence="5">
    <location>
        <begin position="125"/>
        <end position="268"/>
    </location>
</feature>
<dbReference type="GO" id="GO:1904115">
    <property type="term" value="C:axon cytoplasm"/>
    <property type="evidence" value="ECO:0007669"/>
    <property type="project" value="GOC"/>
</dbReference>
<evidence type="ECO:0000256" key="3">
    <source>
        <dbReference type="ARBA" id="ARBA00023054"/>
    </source>
</evidence>
<evidence type="ECO:0000256" key="6">
    <source>
        <dbReference type="SAM" id="MobiDB-lite"/>
    </source>
</evidence>
<dbReference type="InterPro" id="IPR022154">
    <property type="entry name" value="TRAK1/2_C"/>
</dbReference>
<dbReference type="GO" id="GO:0005739">
    <property type="term" value="C:mitochondrion"/>
    <property type="evidence" value="ECO:0007669"/>
    <property type="project" value="UniProtKB-SubCell"/>
</dbReference>
<feature type="region of interest" description="Disordered" evidence="6">
    <location>
        <begin position="334"/>
        <end position="407"/>
    </location>
</feature>
<evidence type="ECO:0000256" key="2">
    <source>
        <dbReference type="ARBA" id="ARBA00007007"/>
    </source>
</evidence>
<dbReference type="GO" id="GO:0047496">
    <property type="term" value="P:vesicle transport along microtubule"/>
    <property type="evidence" value="ECO:0007669"/>
    <property type="project" value="TreeGrafter"/>
</dbReference>
<evidence type="ECO:0000313" key="9">
    <source>
        <dbReference type="EMBL" id="TSK34853.1"/>
    </source>
</evidence>
<accession>A0A556TQ83</accession>
<evidence type="ECO:0000256" key="5">
    <source>
        <dbReference type="SAM" id="Coils"/>
    </source>
</evidence>
<evidence type="ECO:0000313" key="10">
    <source>
        <dbReference type="Proteomes" id="UP000319801"/>
    </source>
</evidence>
<comment type="similarity">
    <text evidence="2">Belongs to the milton family.</text>
</comment>
<feature type="compositionally biased region" description="Low complexity" evidence="6">
    <location>
        <begin position="553"/>
        <end position="569"/>
    </location>
</feature>
<dbReference type="GO" id="GO:0008333">
    <property type="term" value="P:endosome to lysosome transport"/>
    <property type="evidence" value="ECO:0007669"/>
    <property type="project" value="TreeGrafter"/>
</dbReference>
<dbReference type="PANTHER" id="PTHR15751">
    <property type="entry name" value="TRAFFICKING KINESIN-BINDING PROTEIN"/>
    <property type="match status" value="1"/>
</dbReference>
<keyword evidence="3 5" id="KW-0175">Coiled coil</keyword>
<dbReference type="GO" id="GO:0031410">
    <property type="term" value="C:cytoplasmic vesicle"/>
    <property type="evidence" value="ECO:0007669"/>
    <property type="project" value="TreeGrafter"/>
</dbReference>
<dbReference type="OrthoDB" id="10067624at2759"/>
<dbReference type="GO" id="GO:0030425">
    <property type="term" value="C:dendrite"/>
    <property type="evidence" value="ECO:0007669"/>
    <property type="project" value="TreeGrafter"/>
</dbReference>
<dbReference type="GO" id="GO:0098957">
    <property type="term" value="P:anterograde axonal transport of mitochondrion"/>
    <property type="evidence" value="ECO:0007669"/>
    <property type="project" value="TreeGrafter"/>
</dbReference>
<dbReference type="GO" id="GO:0006605">
    <property type="term" value="P:protein targeting"/>
    <property type="evidence" value="ECO:0007669"/>
    <property type="project" value="TreeGrafter"/>
</dbReference>
<feature type="compositionally biased region" description="Basic and acidic residues" evidence="6">
    <location>
        <begin position="713"/>
        <end position="722"/>
    </location>
</feature>
<dbReference type="GO" id="GO:0017022">
    <property type="term" value="F:myosin binding"/>
    <property type="evidence" value="ECO:0007669"/>
    <property type="project" value="TreeGrafter"/>
</dbReference>
<dbReference type="Pfam" id="PF12448">
    <property type="entry name" value="Milton"/>
    <property type="match status" value="1"/>
</dbReference>
<dbReference type="EMBL" id="VCAZ01000010">
    <property type="protein sequence ID" value="TSK34853.1"/>
    <property type="molecule type" value="Genomic_DNA"/>
</dbReference>
<dbReference type="SMART" id="SM01424">
    <property type="entry name" value="HAP1_N"/>
    <property type="match status" value="1"/>
</dbReference>
<comment type="caution">
    <text evidence="9">The sequence shown here is derived from an EMBL/GenBank/DDBJ whole genome shotgun (WGS) entry which is preliminary data.</text>
</comment>
<dbReference type="GO" id="GO:0048311">
    <property type="term" value="P:mitochondrion distribution"/>
    <property type="evidence" value="ECO:0007669"/>
    <property type="project" value="TreeGrafter"/>
</dbReference>
<dbReference type="InterPro" id="IPR051946">
    <property type="entry name" value="Intracell_Traff-Reg"/>
</dbReference>
<reference evidence="9 10" key="1">
    <citation type="journal article" date="2019" name="Genome Biol. Evol.">
        <title>Whole-Genome Sequencing of the Giant Devil Catfish, Bagarius yarrelli.</title>
        <authorList>
            <person name="Jiang W."/>
            <person name="Lv Y."/>
            <person name="Cheng L."/>
            <person name="Yang K."/>
            <person name="Chao B."/>
            <person name="Wang X."/>
            <person name="Li Y."/>
            <person name="Pan X."/>
            <person name="You X."/>
            <person name="Zhang Y."/>
            <person name="Yang J."/>
            <person name="Li J."/>
            <person name="Zhang X."/>
            <person name="Liu S."/>
            <person name="Sun C."/>
            <person name="Yang J."/>
            <person name="Shi Q."/>
        </authorList>
    </citation>
    <scope>NUCLEOTIDE SEQUENCE [LARGE SCALE GENOMIC DNA]</scope>
    <source>
        <strain evidence="9">JWS20170419001</strain>
        <tissue evidence="9">Muscle</tissue>
    </source>
</reference>
<dbReference type="GO" id="GO:0022008">
    <property type="term" value="P:neurogenesis"/>
    <property type="evidence" value="ECO:0007669"/>
    <property type="project" value="TreeGrafter"/>
</dbReference>
<dbReference type="SMART" id="SM01423">
    <property type="entry name" value="Milton"/>
    <property type="match status" value="1"/>
</dbReference>